<reference evidence="7" key="1">
    <citation type="journal article" date="2019" name="Int. J. Syst. Evol. Microbiol.">
        <title>The Global Catalogue of Microorganisms (GCM) 10K type strain sequencing project: providing services to taxonomists for standard genome sequencing and annotation.</title>
        <authorList>
            <consortium name="The Broad Institute Genomics Platform"/>
            <consortium name="The Broad Institute Genome Sequencing Center for Infectious Disease"/>
            <person name="Wu L."/>
            <person name="Ma J."/>
        </authorList>
    </citation>
    <scope>NUCLEOTIDE SEQUENCE [LARGE SCALE GENOMIC DNA]</scope>
    <source>
        <strain evidence="7">CGMCC 4.7405</strain>
    </source>
</reference>
<gene>
    <name evidence="6" type="ORF">ACFOWZ_30105</name>
</gene>
<dbReference type="Gene3D" id="1.10.10.10">
    <property type="entry name" value="Winged helix-like DNA-binding domain superfamily/Winged helix DNA-binding domain"/>
    <property type="match status" value="1"/>
</dbReference>
<comment type="similarity">
    <text evidence="1">Belongs to the LysR transcriptional regulatory family.</text>
</comment>
<dbReference type="PANTHER" id="PTHR30346">
    <property type="entry name" value="TRANSCRIPTIONAL DUAL REGULATOR HCAR-RELATED"/>
    <property type="match status" value="1"/>
</dbReference>
<proteinExistence type="inferred from homology"/>
<evidence type="ECO:0000259" key="5">
    <source>
        <dbReference type="PROSITE" id="PS50931"/>
    </source>
</evidence>
<dbReference type="EMBL" id="JBHRZI010000027">
    <property type="protein sequence ID" value="MFC3895752.1"/>
    <property type="molecule type" value="Genomic_DNA"/>
</dbReference>
<evidence type="ECO:0000256" key="1">
    <source>
        <dbReference type="ARBA" id="ARBA00009437"/>
    </source>
</evidence>
<keyword evidence="4" id="KW-0804">Transcription</keyword>
<sequence length="50" mass="5561">MRLRQLEYFVAICEAGSFNRAANELRVAQPSLSQSRGLVPSRPVLMRGGK</sequence>
<dbReference type="Proteomes" id="UP001595690">
    <property type="component" value="Unassembled WGS sequence"/>
</dbReference>
<accession>A0ABV8C1B8</accession>
<dbReference type="InterPro" id="IPR036390">
    <property type="entry name" value="WH_DNA-bd_sf"/>
</dbReference>
<evidence type="ECO:0000256" key="4">
    <source>
        <dbReference type="ARBA" id="ARBA00023163"/>
    </source>
</evidence>
<keyword evidence="7" id="KW-1185">Reference proteome</keyword>
<dbReference type="SUPFAM" id="SSF46785">
    <property type="entry name" value="Winged helix' DNA-binding domain"/>
    <property type="match status" value="1"/>
</dbReference>
<protein>
    <submittedName>
        <fullName evidence="6">LysR family transcriptional regulator</fullName>
    </submittedName>
</protein>
<keyword evidence="3" id="KW-0238">DNA-binding</keyword>
<dbReference type="Pfam" id="PF00126">
    <property type="entry name" value="HTH_1"/>
    <property type="match status" value="1"/>
</dbReference>
<feature type="domain" description="HTH lysR-type" evidence="5">
    <location>
        <begin position="1"/>
        <end position="34"/>
    </location>
</feature>
<evidence type="ECO:0000256" key="3">
    <source>
        <dbReference type="ARBA" id="ARBA00023125"/>
    </source>
</evidence>
<evidence type="ECO:0000256" key="2">
    <source>
        <dbReference type="ARBA" id="ARBA00023015"/>
    </source>
</evidence>
<evidence type="ECO:0000313" key="6">
    <source>
        <dbReference type="EMBL" id="MFC3895752.1"/>
    </source>
</evidence>
<dbReference type="PANTHER" id="PTHR30346:SF28">
    <property type="entry name" value="HTH-TYPE TRANSCRIPTIONAL REGULATOR CYNR"/>
    <property type="match status" value="1"/>
</dbReference>
<dbReference type="RefSeq" id="WP_382377284.1">
    <property type="nucleotide sequence ID" value="NZ_JBHRZI010000027.1"/>
</dbReference>
<dbReference type="InterPro" id="IPR036388">
    <property type="entry name" value="WH-like_DNA-bd_sf"/>
</dbReference>
<name>A0ABV8C1B8_9PSEU</name>
<evidence type="ECO:0000313" key="7">
    <source>
        <dbReference type="Proteomes" id="UP001595690"/>
    </source>
</evidence>
<dbReference type="InterPro" id="IPR000847">
    <property type="entry name" value="LysR_HTH_N"/>
</dbReference>
<organism evidence="6 7">
    <name type="scientific">Lentzea rhizosphaerae</name>
    <dbReference type="NCBI Taxonomy" id="2041025"/>
    <lineage>
        <taxon>Bacteria</taxon>
        <taxon>Bacillati</taxon>
        <taxon>Actinomycetota</taxon>
        <taxon>Actinomycetes</taxon>
        <taxon>Pseudonocardiales</taxon>
        <taxon>Pseudonocardiaceae</taxon>
        <taxon>Lentzea</taxon>
    </lineage>
</organism>
<keyword evidence="2" id="KW-0805">Transcription regulation</keyword>
<comment type="caution">
    <text evidence="6">The sequence shown here is derived from an EMBL/GenBank/DDBJ whole genome shotgun (WGS) entry which is preliminary data.</text>
</comment>
<dbReference type="PROSITE" id="PS50931">
    <property type="entry name" value="HTH_LYSR"/>
    <property type="match status" value="1"/>
</dbReference>